<dbReference type="Proteomes" id="UP000272942">
    <property type="component" value="Unassembled WGS sequence"/>
</dbReference>
<dbReference type="AlphaFoldDB" id="A0A183BB17"/>
<name>A0A183BB17_9TREM</name>
<organism evidence="3">
    <name type="scientific">Echinostoma caproni</name>
    <dbReference type="NCBI Taxonomy" id="27848"/>
    <lineage>
        <taxon>Eukaryota</taxon>
        <taxon>Metazoa</taxon>
        <taxon>Spiralia</taxon>
        <taxon>Lophotrochozoa</taxon>
        <taxon>Platyhelminthes</taxon>
        <taxon>Trematoda</taxon>
        <taxon>Digenea</taxon>
        <taxon>Plagiorchiida</taxon>
        <taxon>Echinostomata</taxon>
        <taxon>Echinostomatoidea</taxon>
        <taxon>Echinostomatidae</taxon>
        <taxon>Echinostoma</taxon>
    </lineage>
</organism>
<evidence type="ECO:0000313" key="3">
    <source>
        <dbReference type="WBParaSite" id="ECPE_0001644501-mRNA-1"/>
    </source>
</evidence>
<accession>A0A183BB17</accession>
<keyword evidence="2" id="KW-1185">Reference proteome</keyword>
<sequence length="114" mass="13408">MAEFSRRQGWNREQRERLDRINQSILRCRSEMRQLSERNTEVLVRFSSLSKKRLILSKKMATLSGQIESRRVRNLKELLVILFPVDLAVSRTAFLSSSLGEHLNWIGNLVHQSR</sequence>
<evidence type="ECO:0000313" key="1">
    <source>
        <dbReference type="EMBL" id="VDP93674.1"/>
    </source>
</evidence>
<reference evidence="1 2" key="2">
    <citation type="submission" date="2018-11" db="EMBL/GenBank/DDBJ databases">
        <authorList>
            <consortium name="Pathogen Informatics"/>
        </authorList>
    </citation>
    <scope>NUCLEOTIDE SEQUENCE [LARGE SCALE GENOMIC DNA]</scope>
    <source>
        <strain evidence="1 2">Egypt</strain>
    </source>
</reference>
<dbReference type="WBParaSite" id="ECPE_0001644501-mRNA-1">
    <property type="protein sequence ID" value="ECPE_0001644501-mRNA-1"/>
    <property type="gene ID" value="ECPE_0001644501"/>
</dbReference>
<dbReference type="EMBL" id="UZAN01064174">
    <property type="protein sequence ID" value="VDP93674.1"/>
    <property type="molecule type" value="Genomic_DNA"/>
</dbReference>
<reference evidence="3" key="1">
    <citation type="submission" date="2016-06" db="UniProtKB">
        <authorList>
            <consortium name="WormBaseParasite"/>
        </authorList>
    </citation>
    <scope>IDENTIFICATION</scope>
</reference>
<dbReference type="OrthoDB" id="6258141at2759"/>
<evidence type="ECO:0000313" key="2">
    <source>
        <dbReference type="Proteomes" id="UP000272942"/>
    </source>
</evidence>
<protein>
    <submittedName>
        <fullName evidence="1 3">Uncharacterized protein</fullName>
    </submittedName>
</protein>
<proteinExistence type="predicted"/>
<gene>
    <name evidence="1" type="ORF">ECPE_LOCUS16402</name>
</gene>